<evidence type="ECO:0000313" key="3">
    <source>
        <dbReference type="EMBL" id="KAF7551370.1"/>
    </source>
</evidence>
<dbReference type="OrthoDB" id="2788868at2759"/>
<dbReference type="Gene3D" id="3.40.1580.10">
    <property type="entry name" value="SMI1/KNR4-like"/>
    <property type="match status" value="1"/>
</dbReference>
<reference evidence="3" key="1">
    <citation type="submission" date="2020-03" db="EMBL/GenBank/DDBJ databases">
        <title>Draft Genome Sequence of Cylindrodendrum hubeiense.</title>
        <authorList>
            <person name="Buettner E."/>
            <person name="Kellner H."/>
        </authorList>
    </citation>
    <scope>NUCLEOTIDE SEQUENCE</scope>
    <source>
        <strain evidence="3">IHI 201604</strain>
    </source>
</reference>
<evidence type="ECO:0000256" key="1">
    <source>
        <dbReference type="SAM" id="MobiDB-lite"/>
    </source>
</evidence>
<protein>
    <recommendedName>
        <fullName evidence="2">Knr4/Smi1-like domain-containing protein</fullName>
    </recommendedName>
</protein>
<dbReference type="SUPFAM" id="SSF160631">
    <property type="entry name" value="SMI1/KNR4-like"/>
    <property type="match status" value="1"/>
</dbReference>
<evidence type="ECO:0000313" key="4">
    <source>
        <dbReference type="Proteomes" id="UP000722485"/>
    </source>
</evidence>
<name>A0A9P5H7I1_9HYPO</name>
<organism evidence="3 4">
    <name type="scientific">Cylindrodendrum hubeiense</name>
    <dbReference type="NCBI Taxonomy" id="595255"/>
    <lineage>
        <taxon>Eukaryota</taxon>
        <taxon>Fungi</taxon>
        <taxon>Dikarya</taxon>
        <taxon>Ascomycota</taxon>
        <taxon>Pezizomycotina</taxon>
        <taxon>Sordariomycetes</taxon>
        <taxon>Hypocreomycetidae</taxon>
        <taxon>Hypocreales</taxon>
        <taxon>Nectriaceae</taxon>
        <taxon>Cylindrodendrum</taxon>
    </lineage>
</organism>
<feature type="region of interest" description="Disordered" evidence="1">
    <location>
        <begin position="463"/>
        <end position="488"/>
    </location>
</feature>
<keyword evidence="4" id="KW-1185">Reference proteome</keyword>
<dbReference type="Pfam" id="PF09346">
    <property type="entry name" value="SMI1_KNR4"/>
    <property type="match status" value="1"/>
</dbReference>
<dbReference type="InterPro" id="IPR018958">
    <property type="entry name" value="Knr4/Smi1-like_dom"/>
</dbReference>
<proteinExistence type="predicted"/>
<dbReference type="SMART" id="SM00860">
    <property type="entry name" value="SMI1_KNR4"/>
    <property type="match status" value="1"/>
</dbReference>
<feature type="compositionally biased region" description="Basic and acidic residues" evidence="1">
    <location>
        <begin position="471"/>
        <end position="488"/>
    </location>
</feature>
<gene>
    <name evidence="3" type="ORF">G7Z17_g5051</name>
</gene>
<dbReference type="AlphaFoldDB" id="A0A9P5H7I1"/>
<dbReference type="InterPro" id="IPR037883">
    <property type="entry name" value="Knr4/Smi1-like_sf"/>
</dbReference>
<sequence length="488" mass="55364">MASFKKFDADAILTDPDLGYVYRSMHELAKEFAVLGQIETAKTLISLLLSQYSSEWQLRQIRPLKFAFAEADQWPDEIPLEERTETELAKIVEAITPDFENESDAVDDPSELGVLFMTADGCDDSTGGEARGRSKALVDALALATRLVSKHTPPIEEIEADPNVQKALGLISTRMHANHAIEYLIQRRDIWGLLATGALARKIPVDMDKLEALGKEAIESFTERVKKGRKTHVTEKKSIRELLEALDRNTRTNTRGQYEEMGENVPESLFVLPPATDEQISALECKLDVSLPDDYKEFLTISNGFGRTWNGYHLDSPIFGVDELDWGELYVDDLPVELHETIAGFMDLELSDGREWPSHEKPILLGSYDIFQTWFITPSVTKKTLEAYKQVIESPETPDDVKRHTDNLIVSRYGSWKAFERLEWVVIEMDEGENEAFGTFTQFLQARVRKVAIGVWEGEAEREAGSISYSCRDDQPKPDRIKRRKVEE</sequence>
<evidence type="ECO:0000259" key="2">
    <source>
        <dbReference type="SMART" id="SM00860"/>
    </source>
</evidence>
<dbReference type="EMBL" id="JAANBB010000079">
    <property type="protein sequence ID" value="KAF7551370.1"/>
    <property type="molecule type" value="Genomic_DNA"/>
</dbReference>
<dbReference type="Proteomes" id="UP000722485">
    <property type="component" value="Unassembled WGS sequence"/>
</dbReference>
<accession>A0A9P5H7I1</accession>
<feature type="domain" description="Knr4/Smi1-like" evidence="2">
    <location>
        <begin position="274"/>
        <end position="446"/>
    </location>
</feature>
<comment type="caution">
    <text evidence="3">The sequence shown here is derived from an EMBL/GenBank/DDBJ whole genome shotgun (WGS) entry which is preliminary data.</text>
</comment>